<keyword evidence="2" id="KW-0812">Transmembrane</keyword>
<protein>
    <recommendedName>
        <fullName evidence="5">Photosystem I reaction center subunit VIII</fullName>
    </recommendedName>
</protein>
<keyword evidence="4" id="KW-1185">Reference proteome</keyword>
<dbReference type="GO" id="GO:0015979">
    <property type="term" value="P:photosynthesis"/>
    <property type="evidence" value="ECO:0007669"/>
    <property type="project" value="InterPro"/>
</dbReference>
<dbReference type="SUPFAM" id="SSF81540">
    <property type="entry name" value="Subunit VIII of photosystem I reaction centre, PsaI"/>
    <property type="match status" value="1"/>
</dbReference>
<dbReference type="EMBL" id="JADEXP010000118">
    <property type="protein sequence ID" value="MBE9067773.1"/>
    <property type="molecule type" value="Genomic_DNA"/>
</dbReference>
<evidence type="ECO:0000313" key="3">
    <source>
        <dbReference type="EMBL" id="MBE9067773.1"/>
    </source>
</evidence>
<reference evidence="3" key="1">
    <citation type="submission" date="2020-10" db="EMBL/GenBank/DDBJ databases">
        <authorList>
            <person name="Castelo-Branco R."/>
            <person name="Eusebio N."/>
            <person name="Adriana R."/>
            <person name="Vieira A."/>
            <person name="Brugerolle De Fraissinette N."/>
            <person name="Rezende De Castro R."/>
            <person name="Schneider M.P."/>
            <person name="Vasconcelos V."/>
            <person name="Leao P.N."/>
        </authorList>
    </citation>
    <scope>NUCLEOTIDE SEQUENCE</scope>
    <source>
        <strain evidence="3">LEGE 11479</strain>
    </source>
</reference>
<keyword evidence="2" id="KW-1133">Transmembrane helix</keyword>
<evidence type="ECO:0008006" key="5">
    <source>
        <dbReference type="Google" id="ProtNLM"/>
    </source>
</evidence>
<name>A0A928ZUN6_LEPEC</name>
<evidence type="ECO:0000256" key="1">
    <source>
        <dbReference type="SAM" id="MobiDB-lite"/>
    </source>
</evidence>
<sequence length="76" mass="8570">MADMTQLTGDYAISWLPWIMIPLIFYILPFPIFAIIFLWIERESDNETAMGQDLSSEVRSQQSVMGADVISSSPPS</sequence>
<keyword evidence="2" id="KW-0472">Membrane</keyword>
<dbReference type="AlphaFoldDB" id="A0A928ZUN6"/>
<organism evidence="3 4">
    <name type="scientific">Leptolyngbya cf. ectocarpi LEGE 11479</name>
    <dbReference type="NCBI Taxonomy" id="1828722"/>
    <lineage>
        <taxon>Bacteria</taxon>
        <taxon>Bacillati</taxon>
        <taxon>Cyanobacteriota</taxon>
        <taxon>Cyanophyceae</taxon>
        <taxon>Leptolyngbyales</taxon>
        <taxon>Leptolyngbyaceae</taxon>
        <taxon>Leptolyngbya group</taxon>
        <taxon>Leptolyngbya</taxon>
    </lineage>
</organism>
<feature type="transmembrane region" description="Helical" evidence="2">
    <location>
        <begin position="15"/>
        <end position="40"/>
    </location>
</feature>
<comment type="caution">
    <text evidence="3">The sequence shown here is derived from an EMBL/GenBank/DDBJ whole genome shotgun (WGS) entry which is preliminary data.</text>
</comment>
<evidence type="ECO:0000313" key="4">
    <source>
        <dbReference type="Proteomes" id="UP000615026"/>
    </source>
</evidence>
<gene>
    <name evidence="3" type="ORF">IQ260_14035</name>
</gene>
<accession>A0A928ZUN6</accession>
<proteinExistence type="predicted"/>
<dbReference type="Proteomes" id="UP000615026">
    <property type="component" value="Unassembled WGS sequence"/>
</dbReference>
<dbReference type="InterPro" id="IPR036357">
    <property type="entry name" value="PSI_PsaI_sf"/>
</dbReference>
<feature type="region of interest" description="Disordered" evidence="1">
    <location>
        <begin position="51"/>
        <end position="76"/>
    </location>
</feature>
<dbReference type="GO" id="GO:0009522">
    <property type="term" value="C:photosystem I"/>
    <property type="evidence" value="ECO:0007669"/>
    <property type="project" value="InterPro"/>
</dbReference>
<dbReference type="RefSeq" id="WP_193993748.1">
    <property type="nucleotide sequence ID" value="NZ_JADEXP010000118.1"/>
</dbReference>
<evidence type="ECO:0000256" key="2">
    <source>
        <dbReference type="SAM" id="Phobius"/>
    </source>
</evidence>